<keyword evidence="1" id="KW-0963">Cytoplasm</keyword>
<dbReference type="InterPro" id="IPR035996">
    <property type="entry name" value="4pyrrol_Methylase_sf"/>
</dbReference>
<keyword evidence="4" id="KW-0808">Transferase</keyword>
<name>X1PA65_9ZZZZ</name>
<gene>
    <name evidence="7" type="ORF">S06H3_38782</name>
</gene>
<dbReference type="InterPro" id="IPR014776">
    <property type="entry name" value="4pyrrole_Mease_sub2"/>
</dbReference>
<dbReference type="EMBL" id="BARV01023664">
    <property type="protein sequence ID" value="GAI39351.1"/>
    <property type="molecule type" value="Genomic_DNA"/>
</dbReference>
<dbReference type="SUPFAM" id="SSF53790">
    <property type="entry name" value="Tetrapyrrole methylase"/>
    <property type="match status" value="1"/>
</dbReference>
<comment type="caution">
    <text evidence="7">The sequence shown here is derived from an EMBL/GenBank/DDBJ whole genome shotgun (WGS) entry which is preliminary data.</text>
</comment>
<protein>
    <recommendedName>
        <fullName evidence="6">Tetrapyrrole methylase domain-containing protein</fullName>
    </recommendedName>
</protein>
<keyword evidence="3" id="KW-0489">Methyltransferase</keyword>
<keyword evidence="5" id="KW-0949">S-adenosyl-L-methionine</keyword>
<dbReference type="GO" id="GO:0006364">
    <property type="term" value="P:rRNA processing"/>
    <property type="evidence" value="ECO:0007669"/>
    <property type="project" value="UniProtKB-KW"/>
</dbReference>
<reference evidence="7" key="1">
    <citation type="journal article" date="2014" name="Front. Microbiol.">
        <title>High frequency of phylogenetically diverse reductive dehalogenase-homologous genes in deep subseafloor sedimentary metagenomes.</title>
        <authorList>
            <person name="Kawai M."/>
            <person name="Futagami T."/>
            <person name="Toyoda A."/>
            <person name="Takaki Y."/>
            <person name="Nishi S."/>
            <person name="Hori S."/>
            <person name="Arai W."/>
            <person name="Tsubouchi T."/>
            <person name="Morono Y."/>
            <person name="Uchiyama I."/>
            <person name="Ito T."/>
            <person name="Fujiyama A."/>
            <person name="Inagaki F."/>
            <person name="Takami H."/>
        </authorList>
    </citation>
    <scope>NUCLEOTIDE SEQUENCE</scope>
    <source>
        <strain evidence="7">Expedition CK06-06</strain>
    </source>
</reference>
<dbReference type="PANTHER" id="PTHR46111:SF1">
    <property type="entry name" value="RIBOSOMAL RNA SMALL SUBUNIT METHYLTRANSFERASE I"/>
    <property type="match status" value="1"/>
</dbReference>
<dbReference type="NCBIfam" id="TIGR00096">
    <property type="entry name" value="16S rRNA (cytidine(1402)-2'-O)-methyltransferase"/>
    <property type="match status" value="1"/>
</dbReference>
<evidence type="ECO:0000313" key="7">
    <source>
        <dbReference type="EMBL" id="GAI39351.1"/>
    </source>
</evidence>
<organism evidence="7">
    <name type="scientific">marine sediment metagenome</name>
    <dbReference type="NCBI Taxonomy" id="412755"/>
    <lineage>
        <taxon>unclassified sequences</taxon>
        <taxon>metagenomes</taxon>
        <taxon>ecological metagenomes</taxon>
    </lineage>
</organism>
<evidence type="ECO:0000256" key="5">
    <source>
        <dbReference type="ARBA" id="ARBA00022691"/>
    </source>
</evidence>
<dbReference type="PANTHER" id="PTHR46111">
    <property type="entry name" value="RIBOSOMAL RNA SMALL SUBUNIT METHYLTRANSFERASE I"/>
    <property type="match status" value="1"/>
</dbReference>
<feature type="domain" description="Tetrapyrrole methylase" evidence="6">
    <location>
        <begin position="1"/>
        <end position="188"/>
    </location>
</feature>
<proteinExistence type="predicted"/>
<sequence>DDLTLRALKILETVSVIACEDTRHSRKLFNKYKLRNKLISYYQPKEKQKTKQIMTLLKEGTDVALISNAGTPCISDPGFLLVRAAINENIKIVPIPGASAVTTALCAAGLPTHKFLFLGFPPVKKQATKKLLHSLSSIDATLIFYLPPRKIMSFLDTIQHTLSDRQIVIAREMTKIFEEFIRGSAEELLYKLKSKTIKGEVTVLIQGSSR</sequence>
<dbReference type="PROSITE" id="PS01296">
    <property type="entry name" value="RSMI"/>
    <property type="match status" value="1"/>
</dbReference>
<keyword evidence="2" id="KW-0698">rRNA processing</keyword>
<evidence type="ECO:0000256" key="3">
    <source>
        <dbReference type="ARBA" id="ARBA00022603"/>
    </source>
</evidence>
<evidence type="ECO:0000256" key="1">
    <source>
        <dbReference type="ARBA" id="ARBA00022490"/>
    </source>
</evidence>
<dbReference type="InterPro" id="IPR014777">
    <property type="entry name" value="4pyrrole_Mease_sub1"/>
</dbReference>
<dbReference type="AlphaFoldDB" id="X1PA65"/>
<dbReference type="InterPro" id="IPR018063">
    <property type="entry name" value="SAM_MeTrfase_RsmI_CS"/>
</dbReference>
<dbReference type="FunFam" id="3.30.950.10:FF:000002">
    <property type="entry name" value="Ribosomal RNA small subunit methyltransferase I"/>
    <property type="match status" value="1"/>
</dbReference>
<accession>X1PA65</accession>
<dbReference type="Gene3D" id="3.30.950.10">
    <property type="entry name" value="Methyltransferase, Cobalt-precorrin-4 Transmethylase, Domain 2"/>
    <property type="match status" value="1"/>
</dbReference>
<evidence type="ECO:0000256" key="2">
    <source>
        <dbReference type="ARBA" id="ARBA00022552"/>
    </source>
</evidence>
<dbReference type="InterPro" id="IPR000878">
    <property type="entry name" value="4pyrrol_Mease"/>
</dbReference>
<dbReference type="Pfam" id="PF00590">
    <property type="entry name" value="TP_methylase"/>
    <property type="match status" value="1"/>
</dbReference>
<evidence type="ECO:0000259" key="6">
    <source>
        <dbReference type="Pfam" id="PF00590"/>
    </source>
</evidence>
<dbReference type="GO" id="GO:0032259">
    <property type="term" value="P:methylation"/>
    <property type="evidence" value="ECO:0007669"/>
    <property type="project" value="UniProtKB-KW"/>
</dbReference>
<dbReference type="Gene3D" id="3.40.1010.10">
    <property type="entry name" value="Cobalt-precorrin-4 Transmethylase, Domain 1"/>
    <property type="match status" value="1"/>
</dbReference>
<dbReference type="InterPro" id="IPR008189">
    <property type="entry name" value="rRNA_ssu_MeTfrase_I"/>
</dbReference>
<dbReference type="PIRSF" id="PIRSF005917">
    <property type="entry name" value="MTase_YraL"/>
    <property type="match status" value="1"/>
</dbReference>
<evidence type="ECO:0000256" key="4">
    <source>
        <dbReference type="ARBA" id="ARBA00022679"/>
    </source>
</evidence>
<dbReference type="GO" id="GO:0008168">
    <property type="term" value="F:methyltransferase activity"/>
    <property type="evidence" value="ECO:0007669"/>
    <property type="project" value="UniProtKB-KW"/>
</dbReference>
<dbReference type="CDD" id="cd11648">
    <property type="entry name" value="RsmI"/>
    <property type="match status" value="1"/>
</dbReference>
<feature type="non-terminal residue" evidence="7">
    <location>
        <position position="1"/>
    </location>
</feature>